<feature type="region of interest" description="Disordered" evidence="1">
    <location>
        <begin position="650"/>
        <end position="672"/>
    </location>
</feature>
<evidence type="ECO:0000313" key="2">
    <source>
        <dbReference type="EMBL" id="KAJ7618368.1"/>
    </source>
</evidence>
<organism evidence="2 3">
    <name type="scientific">Mycena rosella</name>
    <name type="common">Pink bonnet</name>
    <name type="synonym">Agaricus rosellus</name>
    <dbReference type="NCBI Taxonomy" id="1033263"/>
    <lineage>
        <taxon>Eukaryota</taxon>
        <taxon>Fungi</taxon>
        <taxon>Dikarya</taxon>
        <taxon>Basidiomycota</taxon>
        <taxon>Agaricomycotina</taxon>
        <taxon>Agaricomycetes</taxon>
        <taxon>Agaricomycetidae</taxon>
        <taxon>Agaricales</taxon>
        <taxon>Marasmiineae</taxon>
        <taxon>Mycenaceae</taxon>
        <taxon>Mycena</taxon>
    </lineage>
</organism>
<evidence type="ECO:0000256" key="1">
    <source>
        <dbReference type="SAM" id="MobiDB-lite"/>
    </source>
</evidence>
<feature type="compositionally biased region" description="Acidic residues" evidence="1">
    <location>
        <begin position="655"/>
        <end position="664"/>
    </location>
</feature>
<accession>A0AAD7BE35</accession>
<dbReference type="InterPro" id="IPR041078">
    <property type="entry name" value="Plavaka"/>
</dbReference>
<dbReference type="AlphaFoldDB" id="A0AAD7BE35"/>
<dbReference type="EMBL" id="JARKIE010000750">
    <property type="protein sequence ID" value="KAJ7618368.1"/>
    <property type="molecule type" value="Genomic_DNA"/>
</dbReference>
<proteinExistence type="predicted"/>
<reference evidence="2" key="1">
    <citation type="submission" date="2023-03" db="EMBL/GenBank/DDBJ databases">
        <title>Massive genome expansion in bonnet fungi (Mycena s.s.) driven by repeated elements and novel gene families across ecological guilds.</title>
        <authorList>
            <consortium name="Lawrence Berkeley National Laboratory"/>
            <person name="Harder C.B."/>
            <person name="Miyauchi S."/>
            <person name="Viragh M."/>
            <person name="Kuo A."/>
            <person name="Thoen E."/>
            <person name="Andreopoulos B."/>
            <person name="Lu D."/>
            <person name="Skrede I."/>
            <person name="Drula E."/>
            <person name="Henrissat B."/>
            <person name="Morin E."/>
            <person name="Kohler A."/>
            <person name="Barry K."/>
            <person name="LaButti K."/>
            <person name="Morin E."/>
            <person name="Salamov A."/>
            <person name="Lipzen A."/>
            <person name="Mereny Z."/>
            <person name="Hegedus B."/>
            <person name="Baldrian P."/>
            <person name="Stursova M."/>
            <person name="Weitz H."/>
            <person name="Taylor A."/>
            <person name="Grigoriev I.V."/>
            <person name="Nagy L.G."/>
            <person name="Martin F."/>
            <person name="Kauserud H."/>
        </authorList>
    </citation>
    <scope>NUCLEOTIDE SEQUENCE</scope>
    <source>
        <strain evidence="2">CBHHK067</strain>
    </source>
</reference>
<protein>
    <submittedName>
        <fullName evidence="2">Uncharacterized protein</fullName>
    </submittedName>
</protein>
<name>A0AAD7BE35_MYCRO</name>
<dbReference type="Pfam" id="PF18759">
    <property type="entry name" value="Plavaka"/>
    <property type="match status" value="1"/>
</dbReference>
<gene>
    <name evidence="2" type="ORF">B0H17DRAFT_1164647</name>
</gene>
<evidence type="ECO:0000313" key="3">
    <source>
        <dbReference type="Proteomes" id="UP001221757"/>
    </source>
</evidence>
<dbReference type="Proteomes" id="UP001221757">
    <property type="component" value="Unassembled WGS sequence"/>
</dbReference>
<keyword evidence="3" id="KW-1185">Reference proteome</keyword>
<sequence length="861" mass="98585">MTYEWHITTFTKDPRCKWCRKRRDARGSDKHQRYCKQIHEYARRDDLHAGRIVSMENNTCSPPSMEVDIAERDLEPPDSRPFTGPLLLGSYIRVFPHAHSADTTPKIIPIDSPVAPDTSQFTVSSHAEYGRAPWFPFRSRADFEATEIAVKGLLSTDLTDNLLRGASRNWSPGGHSSVTLRNHKEMNAVLASARKYGVRFKSGRISASYKDKKYDISFEYRDPWTGLQDFSRMTRLGTEGETKHERIIDEPNTAATWEKYESELPDADPYPHCLLPLHFWLDEGLVTKRVTMHPMVLRPVFLPGDIRNASGNGGGVLLGYMDAVADPSDPSDRKTADTLSFAKFKMKVYQRVLKVIFASLKSRSWNGEAFECWDKLVRVFHPGILITSLDGKEAAYFNACRAALANYPCPKCLVHKDELHRLTKVFQRRTTSTMSAVLRKALGASTKKAKEEILKKHGLHGTAHFLWGHHIWPLLLEVLEDVGGKELLRRRLKHFNQVTTIHFTDGQTFYDILKSVLPCIVQILPHNDPLVHCIRAFERYRLMGGMHCMPISRLDRLKEIIQDYEYWSSRVSDKYGKNFDFFKQHATSHLVQDIYDKGTTNHGSTRPGEGFQQEAAEAYNQTNFKNVASQMDRIDETQEAIARIRMAIDQSDRSCEEEEPEADETPNMSQVTSASWRFGAPERLVNSKSFGAILKSSGHTVHDFHSMLRDFIAENFPGDHIQPFKCAHISYQSLKDWRGVRDIVRCNPCFHGHQRYDCVLFHSDSPRMTFARIAALLRCTLAGKHRFDVALVHEFRHNKWKPNTPWAGCQVHEEVKEYSLLLTEYVIRGALLTHAPVTGKGNFHFLVDTVDPDMFLRADKY</sequence>
<comment type="caution">
    <text evidence="2">The sequence shown here is derived from an EMBL/GenBank/DDBJ whole genome shotgun (WGS) entry which is preliminary data.</text>
</comment>